<sequence length="262" mass="30191">MPYTVERHQPAIYYEEIGRGTPIILIPPPGVGHLTFRYQVKLIDQCQLISFDIRGDGQSERSSELMTMDQLISDVKRVLDTNHIKRAVICGYSNGACIAQEFTLTYPERTMGLILIGGYYAVNSFLLEKEYQIGIWAAKNGLMTFLAKALSRNHFSDKQAAEEHYREIKKTNPQMLAQQYQIGLHFSSESRLQQINVPLLLIYGSRDYYLHEYQHLFKQLIEDVEIVYIHGVKHQVPTKAPDECNAAIRDWLKRKKLVPNSD</sequence>
<proteinExistence type="predicted"/>
<gene>
    <name evidence="2" type="ORF">J7W16_17255</name>
</gene>
<dbReference type="InterPro" id="IPR050471">
    <property type="entry name" value="AB_hydrolase"/>
</dbReference>
<keyword evidence="3" id="KW-1185">Reference proteome</keyword>
<dbReference type="InterPro" id="IPR029058">
    <property type="entry name" value="AB_hydrolase_fold"/>
</dbReference>
<comment type="caution">
    <text evidence="2">The sequence shown here is derived from an EMBL/GenBank/DDBJ whole genome shotgun (WGS) entry which is preliminary data.</text>
</comment>
<accession>A0A941ARL9</accession>
<protein>
    <submittedName>
        <fullName evidence="2">Alpha/beta hydrolase</fullName>
    </submittedName>
</protein>
<dbReference type="PANTHER" id="PTHR43433">
    <property type="entry name" value="HYDROLASE, ALPHA/BETA FOLD FAMILY PROTEIN"/>
    <property type="match status" value="1"/>
</dbReference>
<feature type="domain" description="Serine aminopeptidase S33" evidence="1">
    <location>
        <begin position="48"/>
        <end position="236"/>
    </location>
</feature>
<dbReference type="Gene3D" id="3.40.50.1820">
    <property type="entry name" value="alpha/beta hydrolase"/>
    <property type="match status" value="1"/>
</dbReference>
<dbReference type="EMBL" id="JAGKSQ010000008">
    <property type="protein sequence ID" value="MBP3952873.1"/>
    <property type="molecule type" value="Genomic_DNA"/>
</dbReference>
<dbReference type="PANTHER" id="PTHR43433:SF5">
    <property type="entry name" value="AB HYDROLASE-1 DOMAIN-CONTAINING PROTEIN"/>
    <property type="match status" value="1"/>
</dbReference>
<evidence type="ECO:0000313" key="3">
    <source>
        <dbReference type="Proteomes" id="UP000678228"/>
    </source>
</evidence>
<dbReference type="Pfam" id="PF12146">
    <property type="entry name" value="Hydrolase_4"/>
    <property type="match status" value="1"/>
</dbReference>
<dbReference type="Proteomes" id="UP000678228">
    <property type="component" value="Unassembled WGS sequence"/>
</dbReference>
<evidence type="ECO:0000259" key="1">
    <source>
        <dbReference type="Pfam" id="PF12146"/>
    </source>
</evidence>
<keyword evidence="2" id="KW-0378">Hydrolase</keyword>
<dbReference type="AlphaFoldDB" id="A0A941ARL9"/>
<dbReference type="RefSeq" id="WP_210598727.1">
    <property type="nucleotide sequence ID" value="NZ_JAGKSQ010000008.1"/>
</dbReference>
<dbReference type="InterPro" id="IPR022742">
    <property type="entry name" value="Hydrolase_4"/>
</dbReference>
<organism evidence="2 3">
    <name type="scientific">Halalkalibacter suaedae</name>
    <dbReference type="NCBI Taxonomy" id="2822140"/>
    <lineage>
        <taxon>Bacteria</taxon>
        <taxon>Bacillati</taxon>
        <taxon>Bacillota</taxon>
        <taxon>Bacilli</taxon>
        <taxon>Bacillales</taxon>
        <taxon>Bacillaceae</taxon>
        <taxon>Halalkalibacter</taxon>
    </lineage>
</organism>
<reference evidence="2" key="1">
    <citation type="submission" date="2021-03" db="EMBL/GenBank/DDBJ databases">
        <title>Bacillus suaedae sp. nov., isolated from Suaeda aralocaspica.</title>
        <authorList>
            <person name="Lei R.F.R."/>
        </authorList>
    </citation>
    <scope>NUCLEOTIDE SEQUENCE</scope>
    <source>
        <strain evidence="2">YZJH907-2</strain>
    </source>
</reference>
<name>A0A941ARL9_9BACI</name>
<dbReference type="GO" id="GO:0016787">
    <property type="term" value="F:hydrolase activity"/>
    <property type="evidence" value="ECO:0007669"/>
    <property type="project" value="UniProtKB-KW"/>
</dbReference>
<evidence type="ECO:0000313" key="2">
    <source>
        <dbReference type="EMBL" id="MBP3952873.1"/>
    </source>
</evidence>
<dbReference type="SUPFAM" id="SSF53474">
    <property type="entry name" value="alpha/beta-Hydrolases"/>
    <property type="match status" value="1"/>
</dbReference>